<dbReference type="SUPFAM" id="SSF56059">
    <property type="entry name" value="Glutathione synthetase ATP-binding domain-like"/>
    <property type="match status" value="1"/>
</dbReference>
<dbReference type="InterPro" id="IPR014042">
    <property type="entry name" value="Glutathione_synthase_a-hlx"/>
</dbReference>
<evidence type="ECO:0000256" key="13">
    <source>
        <dbReference type="SAM" id="MobiDB-lite"/>
    </source>
</evidence>
<dbReference type="InterPro" id="IPR037013">
    <property type="entry name" value="GSH-S_sub-bd_sf"/>
</dbReference>
<dbReference type="UniPathway" id="UPA00142">
    <property type="reaction ID" value="UER00210"/>
</dbReference>
<proteinExistence type="inferred from homology"/>
<keyword evidence="16" id="KW-1185">Reference proteome</keyword>
<comment type="pathway">
    <text evidence="2">Sulfur metabolism; glutathione biosynthesis; glutathione from L-cysteine and L-glutamate: step 2/2.</text>
</comment>
<dbReference type="Proteomes" id="UP000077202">
    <property type="component" value="Unassembled WGS sequence"/>
</dbReference>
<dbReference type="InterPro" id="IPR014709">
    <property type="entry name" value="Glutathione_synthase_C_euk"/>
</dbReference>
<sequence>MQFRNITSNLVQSTNPNPYIYIALGKLMTEIGIQEAQQSVTVPKPGQGQGESEVRTRIADFLRRSRTEGRRASGGKASIWCLDFSSPPVSDARPAVARAEEKEERRGAWVAITMRSSCTARGPLAACALALPGVVGGAPPSKFDGRGPGNRPRSGCDFGLALNRRSPSCSRGLVHSPPPPPHRIASRGSGLATRRATESSSSSSSALKEMEEVQFAESEALVPAGVANDLVPEALVWAALHGFVVGDRSVASSGTTPGVGMAHVPFSLLPTPIPATAFAQAVELSSLFNDLIDRVSLDVDFLKQALARTQKADDFTARLLSMYSTILDEGVKQDIRLGLSRSDYMLDVATGDLLQVELNTISCSYPGLGSVVSDLHKYLVTELESSTKLDSSRVPENKVTEGFAKALSLAWKEYGNKSAAILMVVQGEEWNMYDQHWLSYRVKELYGIRVIRKTLAQVHAQGSITADGMLVIDGQAVSVVYYRSGYTPADYPSEVEWEARLLMERSSAVKCPSISYHLVGAKKIQQELALPGVLERFVPDKQVAASLRKCFAGLWGLEGAESESIIQTAIKEPHRFVLKPQREGGGNNTYGDDVASKLTELIAAGGDGLAAYILMQRIFPAVHTSYLVRRGAYSAEKTVSELGIFGAYVRNGDRVILNEQSGHLLRTKVSHSNEGGVASGYAVLDSPYLS</sequence>
<reference evidence="15" key="1">
    <citation type="submission" date="2016-03" db="EMBL/GenBank/DDBJ databases">
        <title>Mechanisms controlling the formation of the plant cell surface in tip-growing cells are functionally conserved among land plants.</title>
        <authorList>
            <person name="Honkanen S."/>
            <person name="Jones V.A."/>
            <person name="Morieri G."/>
            <person name="Champion C."/>
            <person name="Hetherington A.J."/>
            <person name="Kelly S."/>
            <person name="Saint-Marcoux D."/>
            <person name="Proust H."/>
            <person name="Prescott H."/>
            <person name="Dolan L."/>
        </authorList>
    </citation>
    <scope>NUCLEOTIDE SEQUENCE [LARGE SCALE GENOMIC DNA]</scope>
    <source>
        <tissue evidence="15">Whole gametophyte</tissue>
    </source>
</reference>
<evidence type="ECO:0000313" key="15">
    <source>
        <dbReference type="EMBL" id="OAE32904.1"/>
    </source>
</evidence>
<dbReference type="InterPro" id="IPR004887">
    <property type="entry name" value="GSH_synth_subst-bd"/>
</dbReference>
<gene>
    <name evidence="15" type="ORF">AXG93_399s1130</name>
</gene>
<evidence type="ECO:0000313" key="16">
    <source>
        <dbReference type="Proteomes" id="UP000077202"/>
    </source>
</evidence>
<dbReference type="InterPro" id="IPR005615">
    <property type="entry name" value="Glutathione_synthase"/>
</dbReference>
<comment type="subunit">
    <text evidence="4">Homodimer.</text>
</comment>
<dbReference type="Gene3D" id="3.30.470.20">
    <property type="entry name" value="ATP-grasp fold, B domain"/>
    <property type="match status" value="1"/>
</dbReference>
<feature type="domain" description="Glutathione synthase substrate-binding" evidence="14">
    <location>
        <begin position="420"/>
        <end position="519"/>
    </location>
</feature>
<evidence type="ECO:0000256" key="3">
    <source>
        <dbReference type="ARBA" id="ARBA00010385"/>
    </source>
</evidence>
<keyword evidence="6" id="KW-0436">Ligase</keyword>
<dbReference type="InterPro" id="IPR016185">
    <property type="entry name" value="PreATP-grasp_dom_sf"/>
</dbReference>
<dbReference type="GO" id="GO:0005524">
    <property type="term" value="F:ATP binding"/>
    <property type="evidence" value="ECO:0007669"/>
    <property type="project" value="UniProtKB-KW"/>
</dbReference>
<organism evidence="15 16">
    <name type="scientific">Marchantia polymorpha subsp. ruderalis</name>
    <dbReference type="NCBI Taxonomy" id="1480154"/>
    <lineage>
        <taxon>Eukaryota</taxon>
        <taxon>Viridiplantae</taxon>
        <taxon>Streptophyta</taxon>
        <taxon>Embryophyta</taxon>
        <taxon>Marchantiophyta</taxon>
        <taxon>Marchantiopsida</taxon>
        <taxon>Marchantiidae</taxon>
        <taxon>Marchantiales</taxon>
        <taxon>Marchantiaceae</taxon>
        <taxon>Marchantia</taxon>
    </lineage>
</organism>
<evidence type="ECO:0000256" key="12">
    <source>
        <dbReference type="ARBA" id="ARBA00030403"/>
    </source>
</evidence>
<feature type="region of interest" description="Disordered" evidence="13">
    <location>
        <begin position="168"/>
        <end position="208"/>
    </location>
</feature>
<dbReference type="AlphaFoldDB" id="A0A176WJ53"/>
<dbReference type="Pfam" id="PF03917">
    <property type="entry name" value="GSH_synth_ATP"/>
    <property type="match status" value="1"/>
</dbReference>
<dbReference type="NCBIfam" id="TIGR01986">
    <property type="entry name" value="glut_syn_euk"/>
    <property type="match status" value="1"/>
</dbReference>
<keyword evidence="8" id="KW-0479">Metal-binding</keyword>
<dbReference type="EMBL" id="LVLJ01000705">
    <property type="protein sequence ID" value="OAE32904.1"/>
    <property type="molecule type" value="Genomic_DNA"/>
</dbReference>
<evidence type="ECO:0000256" key="8">
    <source>
        <dbReference type="ARBA" id="ARBA00022723"/>
    </source>
</evidence>
<dbReference type="InterPro" id="IPR014049">
    <property type="entry name" value="Glutathione_synthase_N_euk"/>
</dbReference>
<dbReference type="Gene3D" id="3.40.50.1760">
    <property type="entry name" value="Glutathione synthase, substrate-binding domain superfamily, eukaryotic"/>
    <property type="match status" value="1"/>
</dbReference>
<keyword evidence="7" id="KW-0317">Glutathione biosynthesis</keyword>
<dbReference type="PANTHER" id="PTHR11130">
    <property type="entry name" value="GLUTATHIONE SYNTHETASE"/>
    <property type="match status" value="1"/>
</dbReference>
<comment type="similarity">
    <text evidence="3">Belongs to the eukaryotic GSH synthase family.</text>
</comment>
<evidence type="ECO:0000256" key="10">
    <source>
        <dbReference type="ARBA" id="ARBA00022840"/>
    </source>
</evidence>
<dbReference type="SUPFAM" id="SSF52440">
    <property type="entry name" value="PreATP-grasp domain"/>
    <property type="match status" value="1"/>
</dbReference>
<evidence type="ECO:0000256" key="6">
    <source>
        <dbReference type="ARBA" id="ARBA00022598"/>
    </source>
</evidence>
<keyword evidence="9" id="KW-0547">Nucleotide-binding</keyword>
<dbReference type="Pfam" id="PF03199">
    <property type="entry name" value="GSH_synthase"/>
    <property type="match status" value="1"/>
</dbReference>
<protein>
    <recommendedName>
        <fullName evidence="5">glutathione synthase</fullName>
        <ecNumber evidence="5">6.3.2.3</ecNumber>
    </recommendedName>
    <alternativeName>
        <fullName evidence="12">Glutathione synthase</fullName>
    </alternativeName>
</protein>
<evidence type="ECO:0000259" key="14">
    <source>
        <dbReference type="Pfam" id="PF03199"/>
    </source>
</evidence>
<keyword evidence="11" id="KW-0460">Magnesium</keyword>
<dbReference type="GO" id="GO:0004363">
    <property type="term" value="F:glutathione synthase activity"/>
    <property type="evidence" value="ECO:0007669"/>
    <property type="project" value="UniProtKB-EC"/>
</dbReference>
<evidence type="ECO:0000256" key="2">
    <source>
        <dbReference type="ARBA" id="ARBA00004965"/>
    </source>
</evidence>
<comment type="caution">
    <text evidence="15">The sequence shown here is derived from an EMBL/GenBank/DDBJ whole genome shotgun (WGS) entry which is preliminary data.</text>
</comment>
<dbReference type="EC" id="6.3.2.3" evidence="5"/>
<evidence type="ECO:0000256" key="11">
    <source>
        <dbReference type="ARBA" id="ARBA00022842"/>
    </source>
</evidence>
<evidence type="ECO:0000256" key="4">
    <source>
        <dbReference type="ARBA" id="ARBA00011738"/>
    </source>
</evidence>
<name>A0A176WJ53_MARPO</name>
<keyword evidence="10" id="KW-0067">ATP-binding</keyword>
<dbReference type="GO" id="GO:0043295">
    <property type="term" value="F:glutathione binding"/>
    <property type="evidence" value="ECO:0007669"/>
    <property type="project" value="TreeGrafter"/>
</dbReference>
<dbReference type="Gene3D" id="1.10.1080.10">
    <property type="entry name" value="Glutathione Synthetase, Chain A, domain 3"/>
    <property type="match status" value="1"/>
</dbReference>
<evidence type="ECO:0000256" key="1">
    <source>
        <dbReference type="ARBA" id="ARBA00001946"/>
    </source>
</evidence>
<dbReference type="FunFam" id="3.40.50.1760:FF:000001">
    <property type="entry name" value="Glutathione synthetase"/>
    <property type="match status" value="1"/>
</dbReference>
<accession>A0A176WJ53</accession>
<comment type="cofactor">
    <cofactor evidence="1">
        <name>Mg(2+)</name>
        <dbReference type="ChEBI" id="CHEBI:18420"/>
    </cofactor>
</comment>
<dbReference type="GO" id="GO:0046872">
    <property type="term" value="F:metal ion binding"/>
    <property type="evidence" value="ECO:0007669"/>
    <property type="project" value="UniProtKB-KW"/>
</dbReference>
<dbReference type="PANTHER" id="PTHR11130:SF0">
    <property type="entry name" value="GLUTATHIONE SYNTHETASE"/>
    <property type="match status" value="1"/>
</dbReference>
<dbReference type="Gene3D" id="3.30.1490.50">
    <property type="match status" value="1"/>
</dbReference>
<dbReference type="GO" id="GO:0005829">
    <property type="term" value="C:cytosol"/>
    <property type="evidence" value="ECO:0007669"/>
    <property type="project" value="TreeGrafter"/>
</dbReference>
<evidence type="ECO:0000256" key="5">
    <source>
        <dbReference type="ARBA" id="ARBA00012214"/>
    </source>
</evidence>
<evidence type="ECO:0000256" key="9">
    <source>
        <dbReference type="ARBA" id="ARBA00022741"/>
    </source>
</evidence>
<dbReference type="Gene3D" id="3.30.1490.80">
    <property type="match status" value="1"/>
</dbReference>
<evidence type="ECO:0000256" key="7">
    <source>
        <dbReference type="ARBA" id="ARBA00022684"/>
    </source>
</evidence>